<dbReference type="Pfam" id="PF05157">
    <property type="entry name" value="MshEN"/>
    <property type="match status" value="1"/>
</dbReference>
<dbReference type="EMBL" id="JAGGKC010000033">
    <property type="protein sequence ID" value="MBP1920569.1"/>
    <property type="molecule type" value="Genomic_DNA"/>
</dbReference>
<proteinExistence type="inferred from homology"/>
<dbReference type="Gene3D" id="3.30.450.90">
    <property type="match status" value="1"/>
</dbReference>
<evidence type="ECO:0000313" key="6">
    <source>
        <dbReference type="EMBL" id="MBP1920569.1"/>
    </source>
</evidence>
<dbReference type="RefSeq" id="WP_209460738.1">
    <property type="nucleotide sequence ID" value="NZ_JAGGKC010000033.1"/>
</dbReference>
<dbReference type="InterPro" id="IPR001482">
    <property type="entry name" value="T2SS/T4SS_dom"/>
</dbReference>
<evidence type="ECO:0000256" key="1">
    <source>
        <dbReference type="ARBA" id="ARBA00006611"/>
    </source>
</evidence>
<dbReference type="PROSITE" id="PS00662">
    <property type="entry name" value="T2SP_E"/>
    <property type="match status" value="1"/>
</dbReference>
<evidence type="ECO:0000256" key="2">
    <source>
        <dbReference type="ARBA" id="ARBA00022741"/>
    </source>
</evidence>
<keyword evidence="2" id="KW-0547">Nucleotide-binding</keyword>
<dbReference type="InterPro" id="IPR003593">
    <property type="entry name" value="AAA+_ATPase"/>
</dbReference>
<sequence length="553" mass="61051">MASKKRLGEILVSEGLVTGNDIESALKLQKESGRRLGDILVGQGLVTYDEMLHAVKNQLNVPLIDLDEVHIRPETLSLMPERLARKYEALPLRVDNGQLTVAMSDPSNYFAIEDIRMATGYVVKPAISAREKVLGSIEKHYGKEKAKNAAESFRRASSTRSIQAKTGEINSPDAPVVRFIDTVLENAVMNKASDIHIEPGEKELRVRYRIDGFLEEMLRTDMGILEPVVSRIKIMSNLNISEKRVPQDGRFLYRIGISSIDMRVSIVPGIYGEKMVIRLLGRDDSLLDLNSLGFTEAEKESISRMIRRPYGMVLLCGPTGSGKTTTLYSFMKEVNDSRKNIVTIEDPVEYNLEGINQMQVNSRVGFTFATGLRSILRQDPDIVLVGEVRDDETAEISVRAALTGHLVFSTIHTNNAASTITRLRDMGIEEFLLSSTLAGVISQRLVRKVCQACSSKTPATEAEKRLLSLTGDAMLSRAEGCPACGMKGYKGREAVFEVMEAGEGIRNLIADGASDLEIEKLAISGGMRTLRESCIAKVIEGSTTIEELIRTTY</sequence>
<comment type="similarity">
    <text evidence="1">Belongs to the GSP E family.</text>
</comment>
<dbReference type="CDD" id="cd01129">
    <property type="entry name" value="PulE-GspE-like"/>
    <property type="match status" value="1"/>
</dbReference>
<evidence type="ECO:0000313" key="7">
    <source>
        <dbReference type="Proteomes" id="UP001519271"/>
    </source>
</evidence>
<evidence type="ECO:0000256" key="4">
    <source>
        <dbReference type="SAM" id="MobiDB-lite"/>
    </source>
</evidence>
<dbReference type="SUPFAM" id="SSF160246">
    <property type="entry name" value="EspE N-terminal domain-like"/>
    <property type="match status" value="1"/>
</dbReference>
<keyword evidence="7" id="KW-1185">Reference proteome</keyword>
<evidence type="ECO:0000256" key="3">
    <source>
        <dbReference type="ARBA" id="ARBA00022840"/>
    </source>
</evidence>
<dbReference type="SUPFAM" id="SSF52540">
    <property type="entry name" value="P-loop containing nucleoside triphosphate hydrolases"/>
    <property type="match status" value="1"/>
</dbReference>
<comment type="caution">
    <text evidence="6">The sequence shown here is derived from an EMBL/GenBank/DDBJ whole genome shotgun (WGS) entry which is preliminary data.</text>
</comment>
<dbReference type="Pfam" id="PF00437">
    <property type="entry name" value="T2SSE"/>
    <property type="match status" value="1"/>
</dbReference>
<keyword evidence="3" id="KW-0067">ATP-binding</keyword>
<dbReference type="Gene3D" id="3.40.50.300">
    <property type="entry name" value="P-loop containing nucleotide triphosphate hydrolases"/>
    <property type="match status" value="1"/>
</dbReference>
<feature type="region of interest" description="Disordered" evidence="4">
    <location>
        <begin position="148"/>
        <end position="167"/>
    </location>
</feature>
<dbReference type="InterPro" id="IPR037257">
    <property type="entry name" value="T2SS_E_N_sf"/>
</dbReference>
<dbReference type="InterPro" id="IPR027417">
    <property type="entry name" value="P-loop_NTPase"/>
</dbReference>
<name>A0ABS4G7P2_9CLOT</name>
<protein>
    <submittedName>
        <fullName evidence="6">Type IV pilus assembly protein PilB</fullName>
    </submittedName>
</protein>
<dbReference type="InterPro" id="IPR007831">
    <property type="entry name" value="T2SS_GspE_N"/>
</dbReference>
<gene>
    <name evidence="6" type="ORF">J2Z34_003084</name>
</gene>
<dbReference type="SMART" id="SM00382">
    <property type="entry name" value="AAA"/>
    <property type="match status" value="1"/>
</dbReference>
<evidence type="ECO:0000259" key="5">
    <source>
        <dbReference type="PROSITE" id="PS00662"/>
    </source>
</evidence>
<organism evidence="6 7">
    <name type="scientific">Youngiibacter multivorans</name>
    <dbReference type="NCBI Taxonomy" id="937251"/>
    <lineage>
        <taxon>Bacteria</taxon>
        <taxon>Bacillati</taxon>
        <taxon>Bacillota</taxon>
        <taxon>Clostridia</taxon>
        <taxon>Eubacteriales</taxon>
        <taxon>Clostridiaceae</taxon>
        <taxon>Youngiibacter</taxon>
    </lineage>
</organism>
<reference evidence="6 7" key="1">
    <citation type="submission" date="2021-03" db="EMBL/GenBank/DDBJ databases">
        <title>Genomic Encyclopedia of Type Strains, Phase IV (KMG-IV): sequencing the most valuable type-strain genomes for metagenomic binning, comparative biology and taxonomic classification.</title>
        <authorList>
            <person name="Goeker M."/>
        </authorList>
    </citation>
    <scope>NUCLEOTIDE SEQUENCE [LARGE SCALE GENOMIC DNA]</scope>
    <source>
        <strain evidence="6 7">DSM 6139</strain>
    </source>
</reference>
<dbReference type="Gene3D" id="3.30.300.160">
    <property type="entry name" value="Type II secretion system, protein E, N-terminal domain"/>
    <property type="match status" value="1"/>
</dbReference>
<feature type="domain" description="Bacterial type II secretion system protein E" evidence="5">
    <location>
        <begin position="376"/>
        <end position="390"/>
    </location>
</feature>
<dbReference type="PANTHER" id="PTHR30258">
    <property type="entry name" value="TYPE II SECRETION SYSTEM PROTEIN GSPE-RELATED"/>
    <property type="match status" value="1"/>
</dbReference>
<accession>A0ABS4G7P2</accession>
<feature type="compositionally biased region" description="Polar residues" evidence="4">
    <location>
        <begin position="155"/>
        <end position="164"/>
    </location>
</feature>
<dbReference type="PANTHER" id="PTHR30258:SF1">
    <property type="entry name" value="PROTEIN TRANSPORT PROTEIN HOFB HOMOLOG"/>
    <property type="match status" value="1"/>
</dbReference>
<dbReference type="Proteomes" id="UP001519271">
    <property type="component" value="Unassembled WGS sequence"/>
</dbReference>